<comment type="caution">
    <text evidence="2">The sequence shown here is derived from an EMBL/GenBank/DDBJ whole genome shotgun (WGS) entry which is preliminary data.</text>
</comment>
<keyword evidence="3" id="KW-1185">Reference proteome</keyword>
<dbReference type="Proteomes" id="UP000005953">
    <property type="component" value="Unassembled WGS sequence"/>
</dbReference>
<organism evidence="2 3">
    <name type="scientific">Reinekea blandensis MED297</name>
    <dbReference type="NCBI Taxonomy" id="314283"/>
    <lineage>
        <taxon>Bacteria</taxon>
        <taxon>Pseudomonadati</taxon>
        <taxon>Pseudomonadota</taxon>
        <taxon>Gammaproteobacteria</taxon>
        <taxon>Oceanospirillales</taxon>
        <taxon>Saccharospirillaceae</taxon>
        <taxon>Reinekea</taxon>
    </lineage>
</organism>
<evidence type="ECO:0000313" key="2">
    <source>
        <dbReference type="EMBL" id="EAR09158.1"/>
    </source>
</evidence>
<dbReference type="AlphaFoldDB" id="A4BF45"/>
<dbReference type="Pfam" id="PF05036">
    <property type="entry name" value="SPOR"/>
    <property type="match status" value="1"/>
</dbReference>
<dbReference type="PROSITE" id="PS51724">
    <property type="entry name" value="SPOR"/>
    <property type="match status" value="1"/>
</dbReference>
<dbReference type="HOGENOM" id="CLU_100903_0_0_6"/>
<dbReference type="STRING" id="314283.MED297_06743"/>
<accession>A4BF45</accession>
<dbReference type="GO" id="GO:0042834">
    <property type="term" value="F:peptidoglycan binding"/>
    <property type="evidence" value="ECO:0007669"/>
    <property type="project" value="InterPro"/>
</dbReference>
<name>A4BF45_9GAMM</name>
<protein>
    <recommendedName>
        <fullName evidence="1">SPOR domain-containing protein</fullName>
    </recommendedName>
</protein>
<gene>
    <name evidence="2" type="ORF">MED297_06743</name>
</gene>
<dbReference type="EMBL" id="AAOE01000012">
    <property type="protein sequence ID" value="EAR09158.1"/>
    <property type="molecule type" value="Genomic_DNA"/>
</dbReference>
<evidence type="ECO:0000313" key="3">
    <source>
        <dbReference type="Proteomes" id="UP000005953"/>
    </source>
</evidence>
<dbReference type="OrthoDB" id="6193567at2"/>
<feature type="domain" description="SPOR" evidence="1">
    <location>
        <begin position="102"/>
        <end position="178"/>
    </location>
</feature>
<dbReference type="RefSeq" id="WP_008045220.1">
    <property type="nucleotide sequence ID" value="NZ_CH724152.1"/>
</dbReference>
<reference evidence="2 3" key="1">
    <citation type="submission" date="2006-02" db="EMBL/GenBank/DDBJ databases">
        <authorList>
            <person name="Pinhassi J."/>
            <person name="Pedros-Alio C."/>
            <person name="Ferriera S."/>
            <person name="Johnson J."/>
            <person name="Kravitz S."/>
            <person name="Halpern A."/>
            <person name="Remington K."/>
            <person name="Beeson K."/>
            <person name="Tran B."/>
            <person name="Rogers Y.-H."/>
            <person name="Friedman R."/>
            <person name="Venter J.C."/>
        </authorList>
    </citation>
    <scope>NUCLEOTIDE SEQUENCE [LARGE SCALE GENOMIC DNA]</scope>
    <source>
        <strain evidence="2 3">MED297</strain>
    </source>
</reference>
<proteinExistence type="predicted"/>
<dbReference type="InterPro" id="IPR007730">
    <property type="entry name" value="SPOR-like_dom"/>
</dbReference>
<sequence length="219" mass="23638">MKWILMSLLAVNLAVGGYLYWEGTQPAPVASSGVGAQFNNLNLTSSQLSRLQASEASAPSVQQRPSQQCIRISGLTETDGLGVVESRLRALEVVPSRTQVEVVLRTDYQVIVGPFASNDAARNELQAIAAKGLDSYVITSGRYENALSLGVFSNQQGAERKVSELEGLSISSDIVTREHSGEATQLIISREDAGLITDQTLESVLGAYPRAEFSRYRCN</sequence>
<evidence type="ECO:0000259" key="1">
    <source>
        <dbReference type="PROSITE" id="PS51724"/>
    </source>
</evidence>